<name>A0AAE0AKL6_9ROSI</name>
<dbReference type="EMBL" id="JANJYJ010000004">
    <property type="protein sequence ID" value="KAK3219134.1"/>
    <property type="molecule type" value="Genomic_DNA"/>
</dbReference>
<sequence>MKPNGILLLRVVENKLFSKNISLREITYHDQISNLPNVLVLPPNFLYGGIENPMTPTVIKGDASGRLTFKDYSENSYGKMANAKDRVDIPSGFENGKFYGLSSGSRPPILLIRLETGS</sequence>
<keyword evidence="2" id="KW-1185">Reference proteome</keyword>
<organism evidence="1 2">
    <name type="scientific">Dipteronia sinensis</name>
    <dbReference type="NCBI Taxonomy" id="43782"/>
    <lineage>
        <taxon>Eukaryota</taxon>
        <taxon>Viridiplantae</taxon>
        <taxon>Streptophyta</taxon>
        <taxon>Embryophyta</taxon>
        <taxon>Tracheophyta</taxon>
        <taxon>Spermatophyta</taxon>
        <taxon>Magnoliopsida</taxon>
        <taxon>eudicotyledons</taxon>
        <taxon>Gunneridae</taxon>
        <taxon>Pentapetalae</taxon>
        <taxon>rosids</taxon>
        <taxon>malvids</taxon>
        <taxon>Sapindales</taxon>
        <taxon>Sapindaceae</taxon>
        <taxon>Hippocastanoideae</taxon>
        <taxon>Acereae</taxon>
        <taxon>Dipteronia</taxon>
    </lineage>
</organism>
<accession>A0AAE0AKL6</accession>
<dbReference type="Proteomes" id="UP001281410">
    <property type="component" value="Unassembled WGS sequence"/>
</dbReference>
<reference evidence="1" key="1">
    <citation type="journal article" date="2023" name="Plant J.">
        <title>Genome sequences and population genomics provide insights into the demographic history, inbreeding, and mutation load of two 'living fossil' tree species of Dipteronia.</title>
        <authorList>
            <person name="Feng Y."/>
            <person name="Comes H.P."/>
            <person name="Chen J."/>
            <person name="Zhu S."/>
            <person name="Lu R."/>
            <person name="Zhang X."/>
            <person name="Li P."/>
            <person name="Qiu J."/>
            <person name="Olsen K.M."/>
            <person name="Qiu Y."/>
        </authorList>
    </citation>
    <scope>NUCLEOTIDE SEQUENCE</scope>
    <source>
        <strain evidence="1">NBL</strain>
    </source>
</reference>
<proteinExistence type="predicted"/>
<protein>
    <submittedName>
        <fullName evidence="1">Uncharacterized protein</fullName>
    </submittedName>
</protein>
<evidence type="ECO:0000313" key="2">
    <source>
        <dbReference type="Proteomes" id="UP001281410"/>
    </source>
</evidence>
<comment type="caution">
    <text evidence="1">The sequence shown here is derived from an EMBL/GenBank/DDBJ whole genome shotgun (WGS) entry which is preliminary data.</text>
</comment>
<gene>
    <name evidence="1" type="ORF">Dsin_013104</name>
</gene>
<dbReference type="AlphaFoldDB" id="A0AAE0AKL6"/>
<evidence type="ECO:0000313" key="1">
    <source>
        <dbReference type="EMBL" id="KAK3219134.1"/>
    </source>
</evidence>